<dbReference type="InterPro" id="IPR024690">
    <property type="entry name" value="CN_hydtase_beta_dom_C"/>
</dbReference>
<gene>
    <name evidence="6" type="ORF">IXB28_08535</name>
</gene>
<evidence type="ECO:0000313" key="6">
    <source>
        <dbReference type="EMBL" id="MBT9312249.1"/>
    </source>
</evidence>
<dbReference type="InterPro" id="IPR042262">
    <property type="entry name" value="CN_hydtase_beta_C"/>
</dbReference>
<dbReference type="SUPFAM" id="SSF50090">
    <property type="entry name" value="Electron transport accessory proteins"/>
    <property type="match status" value="1"/>
</dbReference>
<dbReference type="InterPro" id="IPR008990">
    <property type="entry name" value="Elect_transpt_acc-like_dom_sf"/>
</dbReference>
<dbReference type="EMBL" id="JADOER010000006">
    <property type="protein sequence ID" value="MBT9312249.1"/>
    <property type="molecule type" value="Genomic_DNA"/>
</dbReference>
<reference evidence="6 7" key="1">
    <citation type="journal article" date="2021" name="Mar. Drugs">
        <title>Genome Reduction and Secondary Metabolism of the Marine Sponge-Associated Cyanobacterium Leptothoe.</title>
        <authorList>
            <person name="Konstantinou D."/>
            <person name="Popin R.V."/>
            <person name="Fewer D.P."/>
            <person name="Sivonen K."/>
            <person name="Gkelis S."/>
        </authorList>
    </citation>
    <scope>NUCLEOTIDE SEQUENCE [LARGE SCALE GENOMIC DNA]</scope>
    <source>
        <strain evidence="6 7">TAU-MAC 1615</strain>
    </source>
</reference>
<organism evidence="6 7">
    <name type="scientific">Leptothoe kymatousa TAU-MAC 1615</name>
    <dbReference type="NCBI Taxonomy" id="2364775"/>
    <lineage>
        <taxon>Bacteria</taxon>
        <taxon>Bacillati</taxon>
        <taxon>Cyanobacteriota</taxon>
        <taxon>Cyanophyceae</taxon>
        <taxon>Nodosilineales</taxon>
        <taxon>Cymatolegaceae</taxon>
        <taxon>Leptothoe</taxon>
        <taxon>Leptothoe kymatousa</taxon>
    </lineage>
</organism>
<keyword evidence="7" id="KW-1185">Reference proteome</keyword>
<dbReference type="Gene3D" id="1.10.472.20">
    <property type="entry name" value="Nitrile hydratase, beta subunit"/>
    <property type="match status" value="1"/>
</dbReference>
<evidence type="ECO:0000256" key="4">
    <source>
        <dbReference type="SAM" id="MobiDB-lite"/>
    </source>
</evidence>
<evidence type="ECO:0000259" key="5">
    <source>
        <dbReference type="Pfam" id="PF02211"/>
    </source>
</evidence>
<dbReference type="Gene3D" id="2.30.30.50">
    <property type="match status" value="1"/>
</dbReference>
<name>A0ABS5Y325_9CYAN</name>
<dbReference type="RefSeq" id="WP_215618145.1">
    <property type="nucleotide sequence ID" value="NZ_JADOER010000006.1"/>
</dbReference>
<dbReference type="Pfam" id="PF02211">
    <property type="entry name" value="NHase_beta_C"/>
    <property type="match status" value="1"/>
</dbReference>
<dbReference type="Proteomes" id="UP001196661">
    <property type="component" value="Unassembled WGS sequence"/>
</dbReference>
<feature type="region of interest" description="Disordered" evidence="4">
    <location>
        <begin position="1"/>
        <end position="24"/>
    </location>
</feature>
<evidence type="ECO:0000256" key="3">
    <source>
        <dbReference type="ARBA" id="ARBA00044877"/>
    </source>
</evidence>
<feature type="domain" description="Nitrile hydratase beta subunit" evidence="5">
    <location>
        <begin position="139"/>
        <end position="233"/>
    </location>
</feature>
<sequence length="236" mass="27105">MKEVPPKNYHQPIPHDLTDTTPLNTHDHPISFFEKQITSLHNLMRAKKQLPSFDAVRRAAEEIDGRFTARNFSADIPEFLKNRLPEYGERRILAVETVLCELGYLTREELRQGVAGSAPDAPEPIVQDDYAPEIDTETYGEPRYHTGDLVQVIDQPKPGHIRTPVYLFGKKGKIANLQGLFANPEDLAHFKSKVVHLPLYLVEFDMVEVWGEQCPKKRSLKDKLRVEIYEPWLIPL</sequence>
<keyword evidence="2" id="KW-0456">Lyase</keyword>
<comment type="catalytic activity">
    <reaction evidence="3">
        <text>an aliphatic primary amide = an aliphatic nitrile + H2O</text>
        <dbReference type="Rhea" id="RHEA:12673"/>
        <dbReference type="ChEBI" id="CHEBI:15377"/>
        <dbReference type="ChEBI" id="CHEBI:65285"/>
        <dbReference type="ChEBI" id="CHEBI:80291"/>
        <dbReference type="EC" id="4.2.1.84"/>
    </reaction>
</comment>
<comment type="caution">
    <text evidence="6">The sequence shown here is derived from an EMBL/GenBank/DDBJ whole genome shotgun (WGS) entry which is preliminary data.</text>
</comment>
<evidence type="ECO:0000256" key="1">
    <source>
        <dbReference type="ARBA" id="ARBA00013079"/>
    </source>
</evidence>
<evidence type="ECO:0000313" key="7">
    <source>
        <dbReference type="Proteomes" id="UP001196661"/>
    </source>
</evidence>
<proteinExistence type="predicted"/>
<protein>
    <recommendedName>
        <fullName evidence="1">nitrile hydratase</fullName>
        <ecNumber evidence="1">4.2.1.84</ecNumber>
    </recommendedName>
</protein>
<dbReference type="EC" id="4.2.1.84" evidence="1"/>
<accession>A0ABS5Y325</accession>
<evidence type="ECO:0000256" key="2">
    <source>
        <dbReference type="ARBA" id="ARBA00023239"/>
    </source>
</evidence>